<sequence length="137" mass="14163">MRGKLLFITGGLVGYVLGARAGRKRYDQIAAAANDLWNAKPVQRRVTEVRDAALELVGDVPVTLYNAGKKAVTQAVAKKKKNKTAAAQTSTTSAKADAAAPATTASTTTSRTAAAKPKATEKPTPTAKAKPAADDAQ</sequence>
<evidence type="ECO:0000256" key="1">
    <source>
        <dbReference type="SAM" id="MobiDB-lite"/>
    </source>
</evidence>
<feature type="compositionally biased region" description="Low complexity" evidence="1">
    <location>
        <begin position="84"/>
        <end position="130"/>
    </location>
</feature>
<accession>A0A1I2Y406</accession>
<evidence type="ECO:0008006" key="6">
    <source>
        <dbReference type="Google" id="ProtNLM"/>
    </source>
</evidence>
<proteinExistence type="predicted"/>
<reference evidence="3 5" key="2">
    <citation type="submission" date="2019-03" db="EMBL/GenBank/DDBJ databases">
        <title>Genomics of glacier-inhabiting Cryobacterium strains.</title>
        <authorList>
            <person name="Liu Q."/>
            <person name="Xin Y.-H."/>
        </authorList>
    </citation>
    <scope>NUCLEOTIDE SEQUENCE [LARGE SCALE GENOMIC DNA]</scope>
    <source>
        <strain evidence="3 5">Hh34</strain>
    </source>
</reference>
<evidence type="ECO:0000313" key="5">
    <source>
        <dbReference type="Proteomes" id="UP000297963"/>
    </source>
</evidence>
<reference evidence="2 4" key="1">
    <citation type="submission" date="2016-10" db="EMBL/GenBank/DDBJ databases">
        <authorList>
            <person name="Varghese N."/>
            <person name="Submissions S."/>
        </authorList>
    </citation>
    <scope>NUCLEOTIDE SEQUENCE [LARGE SCALE GENOMIC DNA]</scope>
    <source>
        <strain evidence="2 4">GMCC 1.11211</strain>
    </source>
</reference>
<dbReference type="Proteomes" id="UP000199681">
    <property type="component" value="Unassembled WGS sequence"/>
</dbReference>
<evidence type="ECO:0000313" key="4">
    <source>
        <dbReference type="Proteomes" id="UP000199681"/>
    </source>
</evidence>
<evidence type="ECO:0000313" key="2">
    <source>
        <dbReference type="EMBL" id="SFH20413.1"/>
    </source>
</evidence>
<feature type="region of interest" description="Disordered" evidence="1">
    <location>
        <begin position="76"/>
        <end position="137"/>
    </location>
</feature>
<dbReference type="STRING" id="995038.SAMN05216274_101334"/>
<name>A0A1I2Y406_9MICO</name>
<dbReference type="RefSeq" id="WP_092448136.1">
    <property type="nucleotide sequence ID" value="NZ_BKAC01000010.1"/>
</dbReference>
<protein>
    <recommendedName>
        <fullName evidence="6">YtxH domain-containing protein</fullName>
    </recommendedName>
</protein>
<gene>
    <name evidence="3" type="ORF">E3O11_08930</name>
    <name evidence="2" type="ORF">SAMN05216274_101334</name>
</gene>
<comment type="caution">
    <text evidence="3">The sequence shown here is derived from an EMBL/GenBank/DDBJ whole genome shotgun (WGS) entry which is preliminary data.</text>
</comment>
<dbReference type="EMBL" id="FOPW01000001">
    <property type="protein sequence ID" value="SFH20413.1"/>
    <property type="molecule type" value="Genomic_DNA"/>
</dbReference>
<dbReference type="EMBL" id="SOFE01000014">
    <property type="protein sequence ID" value="TFB85147.1"/>
    <property type="molecule type" value="Genomic_DNA"/>
</dbReference>
<keyword evidence="4" id="KW-1185">Reference proteome</keyword>
<organism evidence="3 5">
    <name type="scientific">Cryobacterium levicorallinum</name>
    <dbReference type="NCBI Taxonomy" id="995038"/>
    <lineage>
        <taxon>Bacteria</taxon>
        <taxon>Bacillati</taxon>
        <taxon>Actinomycetota</taxon>
        <taxon>Actinomycetes</taxon>
        <taxon>Micrococcales</taxon>
        <taxon>Microbacteriaceae</taxon>
        <taxon>Cryobacterium</taxon>
    </lineage>
</organism>
<evidence type="ECO:0000313" key="3">
    <source>
        <dbReference type="EMBL" id="TFB85147.1"/>
    </source>
</evidence>
<dbReference type="AlphaFoldDB" id="A0A1I2Y406"/>
<dbReference type="Proteomes" id="UP000297963">
    <property type="component" value="Unassembled WGS sequence"/>
</dbReference>